<evidence type="ECO:0000313" key="2">
    <source>
        <dbReference type="Proteomes" id="UP000257109"/>
    </source>
</evidence>
<gene>
    <name evidence="1" type="ORF">CR513_30270</name>
</gene>
<accession>A0A371GCC7</accession>
<evidence type="ECO:0000313" key="1">
    <source>
        <dbReference type="EMBL" id="RDX88169.1"/>
    </source>
</evidence>
<dbReference type="EMBL" id="QJKJ01006032">
    <property type="protein sequence ID" value="RDX88169.1"/>
    <property type="molecule type" value="Genomic_DNA"/>
</dbReference>
<dbReference type="AlphaFoldDB" id="A0A371GCC7"/>
<reference evidence="1" key="1">
    <citation type="submission" date="2018-05" db="EMBL/GenBank/DDBJ databases">
        <title>Draft genome of Mucuna pruriens seed.</title>
        <authorList>
            <person name="Nnadi N.E."/>
            <person name="Vos R."/>
            <person name="Hasami M.H."/>
            <person name="Devisetty U.K."/>
            <person name="Aguiy J.C."/>
        </authorList>
    </citation>
    <scope>NUCLEOTIDE SEQUENCE [LARGE SCALE GENOMIC DNA]</scope>
    <source>
        <strain evidence="1">JCA_2017</strain>
    </source>
</reference>
<keyword evidence="2" id="KW-1185">Reference proteome</keyword>
<organism evidence="1 2">
    <name type="scientific">Mucuna pruriens</name>
    <name type="common">Velvet bean</name>
    <name type="synonym">Dolichos pruriens</name>
    <dbReference type="NCBI Taxonomy" id="157652"/>
    <lineage>
        <taxon>Eukaryota</taxon>
        <taxon>Viridiplantae</taxon>
        <taxon>Streptophyta</taxon>
        <taxon>Embryophyta</taxon>
        <taxon>Tracheophyta</taxon>
        <taxon>Spermatophyta</taxon>
        <taxon>Magnoliopsida</taxon>
        <taxon>eudicotyledons</taxon>
        <taxon>Gunneridae</taxon>
        <taxon>Pentapetalae</taxon>
        <taxon>rosids</taxon>
        <taxon>fabids</taxon>
        <taxon>Fabales</taxon>
        <taxon>Fabaceae</taxon>
        <taxon>Papilionoideae</taxon>
        <taxon>50 kb inversion clade</taxon>
        <taxon>NPAAA clade</taxon>
        <taxon>indigoferoid/millettioid clade</taxon>
        <taxon>Phaseoleae</taxon>
        <taxon>Mucuna</taxon>
    </lineage>
</organism>
<dbReference type="Proteomes" id="UP000257109">
    <property type="component" value="Unassembled WGS sequence"/>
</dbReference>
<protein>
    <submittedName>
        <fullName evidence="1">Uncharacterized protein</fullName>
    </submittedName>
</protein>
<name>A0A371GCC7_MUCPR</name>
<feature type="non-terminal residue" evidence="1">
    <location>
        <position position="1"/>
    </location>
</feature>
<sequence>MYLACTFYCPEHCPWQSLTDCLSRVIGVMGNLDRTISYGSYSFAQRGHWLIASYKSWHLGYWLPLMGSLTDHLAHWLPLMGLIVLSKGSLTDRLSQRGYQPTASHKSWRPRGITNRLPLTSLGALGTVTSYGSYCLPRGVANQPPLTGLGALGIGCLLWVLEFCTEGSLTDCLSQKLSYDTYLLTSIVHDRSSHHRYTTHVVNSDRSGRYSGGAVAGHDGTGVAVSTARNRGGAAATVRNRSRAAATARNHGRATAILVGMRA</sequence>
<proteinExistence type="predicted"/>
<comment type="caution">
    <text evidence="1">The sequence shown here is derived from an EMBL/GenBank/DDBJ whole genome shotgun (WGS) entry which is preliminary data.</text>
</comment>